<evidence type="ECO:0000256" key="2">
    <source>
        <dbReference type="SAM" id="Phobius"/>
    </source>
</evidence>
<reference evidence="3 4" key="1">
    <citation type="journal article" date="2015" name="Genome Biol. Evol.">
        <title>Comparative Genomics of a Bacterivorous Green Alga Reveals Evolutionary Causalities and Consequences of Phago-Mixotrophic Mode of Nutrition.</title>
        <authorList>
            <person name="Burns J.A."/>
            <person name="Paasch A."/>
            <person name="Narechania A."/>
            <person name="Kim E."/>
        </authorList>
    </citation>
    <scope>NUCLEOTIDE SEQUENCE [LARGE SCALE GENOMIC DNA]</scope>
    <source>
        <strain evidence="3 4">PLY_AMNH</strain>
    </source>
</reference>
<proteinExistence type="predicted"/>
<sequence>MASCVRDKAASVVERGQPLLAETADKVEIKSNAVSALATVSRMLLIAGLLLIFVGTFRQVTKYEGGGTDQGQDGFETRQGLGVNLATTPKNSQPTVSDSDLVASYYDYAFEYDSDYANAATGDVLEEGGSRQLLGHHHSSKGSGKTTKGNVDEASTVSEDSTISKHSAVINSVLNASHVKSSTITNCTLKATNVSSSSALDNSIAEQCTVVSSRISASELLDGDATGSTTAAVIGSSFVITDSTLTGGVVNFSTVADVEATLCVFVESDFTGGKCEETSVVWGSNLTSSTLSNATIINSIIINSTINGSCVIINSTIINSTVVASAITSSSIENRRVQNTVLVNNQQMGSNITGTGEHRTSSRR</sequence>
<comment type="caution">
    <text evidence="3">The sequence shown here is derived from an EMBL/GenBank/DDBJ whole genome shotgun (WGS) entry which is preliminary data.</text>
</comment>
<evidence type="ECO:0000256" key="1">
    <source>
        <dbReference type="SAM" id="MobiDB-lite"/>
    </source>
</evidence>
<feature type="transmembrane region" description="Helical" evidence="2">
    <location>
        <begin position="33"/>
        <end position="54"/>
    </location>
</feature>
<dbReference type="AlphaFoldDB" id="A0AAE0KP59"/>
<feature type="region of interest" description="Disordered" evidence="1">
    <location>
        <begin position="133"/>
        <end position="158"/>
    </location>
</feature>
<evidence type="ECO:0000313" key="4">
    <source>
        <dbReference type="Proteomes" id="UP001190700"/>
    </source>
</evidence>
<feature type="compositionally biased region" description="Polar residues" evidence="1">
    <location>
        <begin position="141"/>
        <end position="158"/>
    </location>
</feature>
<dbReference type="Proteomes" id="UP001190700">
    <property type="component" value="Unassembled WGS sequence"/>
</dbReference>
<keyword evidence="4" id="KW-1185">Reference proteome</keyword>
<organism evidence="3 4">
    <name type="scientific">Cymbomonas tetramitiformis</name>
    <dbReference type="NCBI Taxonomy" id="36881"/>
    <lineage>
        <taxon>Eukaryota</taxon>
        <taxon>Viridiplantae</taxon>
        <taxon>Chlorophyta</taxon>
        <taxon>Pyramimonadophyceae</taxon>
        <taxon>Pyramimonadales</taxon>
        <taxon>Pyramimonadaceae</taxon>
        <taxon>Cymbomonas</taxon>
    </lineage>
</organism>
<keyword evidence="2" id="KW-0812">Transmembrane</keyword>
<evidence type="ECO:0000313" key="3">
    <source>
        <dbReference type="EMBL" id="KAK3255334.1"/>
    </source>
</evidence>
<keyword evidence="2" id="KW-0472">Membrane</keyword>
<keyword evidence="2" id="KW-1133">Transmembrane helix</keyword>
<accession>A0AAE0KP59</accession>
<name>A0AAE0KP59_9CHLO</name>
<gene>
    <name evidence="3" type="ORF">CYMTET_35479</name>
</gene>
<dbReference type="EMBL" id="LGRX02022722">
    <property type="protein sequence ID" value="KAK3255334.1"/>
    <property type="molecule type" value="Genomic_DNA"/>
</dbReference>
<protein>
    <submittedName>
        <fullName evidence="3">Uncharacterized protein</fullName>
    </submittedName>
</protein>